<feature type="binding site" evidence="9">
    <location>
        <position position="47"/>
    </location>
    <ligand>
        <name>Mg(2+)</name>
        <dbReference type="ChEBI" id="CHEBI:18420"/>
    </ligand>
</feature>
<keyword evidence="3 9" id="KW-0479">Metal-binding</keyword>
<dbReference type="GO" id="GO:0000287">
    <property type="term" value="F:magnesium ion binding"/>
    <property type="evidence" value="ECO:0007669"/>
    <property type="project" value="UniProtKB-UniRule"/>
</dbReference>
<evidence type="ECO:0000313" key="11">
    <source>
        <dbReference type="Proteomes" id="UP000177870"/>
    </source>
</evidence>
<dbReference type="KEGG" id="mpro:BJP34_32550"/>
<dbReference type="PANTHER" id="PTHR43210">
    <property type="entry name" value="DETHIOBIOTIN SYNTHETASE"/>
    <property type="match status" value="1"/>
</dbReference>
<dbReference type="PANTHER" id="PTHR43210:SF2">
    <property type="entry name" value="ATP-DEPENDENT DETHIOBIOTIN SYNTHETASE BIOD 2"/>
    <property type="match status" value="1"/>
</dbReference>
<dbReference type="AlphaFoldDB" id="A0A1D8U142"/>
<sequence length="223" mass="24267">MNVLLITGTNTEIGKTVLTSVIAAYWQTYRPQESLGIFKPIQTGIGDREIYHQLFDLGQTLEEITPVEFKTPAAPPVAADLEGREVDLEKVWQGFVNLRSQRDVVLVEALGGLGSPVTHELIVADLARDWRLPTVLVAPVELGAIAQVVANVALARSSRVDLKGIVLNCVEPRTSQEINQLAPISLIETLTNVKVLGILPHLSDPMDYSKLAQVGSNLDVSGW</sequence>
<dbReference type="OrthoDB" id="9802097at2"/>
<dbReference type="HAMAP" id="MF_00336">
    <property type="entry name" value="BioD"/>
    <property type="match status" value="1"/>
</dbReference>
<evidence type="ECO:0000256" key="1">
    <source>
        <dbReference type="ARBA" id="ARBA00022490"/>
    </source>
</evidence>
<dbReference type="STRING" id="1458985.BJP34_32550"/>
<proteinExistence type="inferred from homology"/>
<keyword evidence="6 9" id="KW-0067">ATP-binding</keyword>
<evidence type="ECO:0000256" key="7">
    <source>
        <dbReference type="ARBA" id="ARBA00022842"/>
    </source>
</evidence>
<evidence type="ECO:0000256" key="4">
    <source>
        <dbReference type="ARBA" id="ARBA00022741"/>
    </source>
</evidence>
<keyword evidence="1 9" id="KW-0963">Cytoplasm</keyword>
<dbReference type="CDD" id="cd03109">
    <property type="entry name" value="DTBS"/>
    <property type="match status" value="1"/>
</dbReference>
<keyword evidence="4 9" id="KW-0547">Nucleotide-binding</keyword>
<comment type="pathway">
    <text evidence="9">Cofactor biosynthesis; biotin biosynthesis; biotin from 7,8-diaminononanoate: step 1/2.</text>
</comment>
<evidence type="ECO:0000256" key="2">
    <source>
        <dbReference type="ARBA" id="ARBA00022598"/>
    </source>
</evidence>
<dbReference type="EC" id="6.3.3.3" evidence="9"/>
<gene>
    <name evidence="9" type="primary">bioD</name>
    <name evidence="10" type="ORF">BJP34_32550</name>
</gene>
<dbReference type="GO" id="GO:0005829">
    <property type="term" value="C:cytosol"/>
    <property type="evidence" value="ECO:0007669"/>
    <property type="project" value="TreeGrafter"/>
</dbReference>
<dbReference type="Proteomes" id="UP000177870">
    <property type="component" value="Chromosome"/>
</dbReference>
<comment type="similarity">
    <text evidence="9">Belongs to the dethiobiotin synthetase family.</text>
</comment>
<protein>
    <recommendedName>
        <fullName evidence="9">ATP-dependent dethiobiotin synthetase BioD</fullName>
        <ecNumber evidence="9">6.3.3.3</ecNumber>
    </recommendedName>
    <alternativeName>
        <fullName evidence="9">DTB synthetase</fullName>
        <shortName evidence="9">DTBS</shortName>
    </alternativeName>
    <alternativeName>
        <fullName evidence="9">Dethiobiotin synthase</fullName>
    </alternativeName>
</protein>
<dbReference type="Gene3D" id="3.40.50.300">
    <property type="entry name" value="P-loop containing nucleotide triphosphate hydrolases"/>
    <property type="match status" value="1"/>
</dbReference>
<feature type="binding site" evidence="9">
    <location>
        <position position="47"/>
    </location>
    <ligand>
        <name>ATP</name>
        <dbReference type="ChEBI" id="CHEBI:30616"/>
    </ligand>
</feature>
<organism evidence="10 11">
    <name type="scientific">Moorena producens PAL-8-15-08-1</name>
    <dbReference type="NCBI Taxonomy" id="1458985"/>
    <lineage>
        <taxon>Bacteria</taxon>
        <taxon>Bacillati</taxon>
        <taxon>Cyanobacteriota</taxon>
        <taxon>Cyanophyceae</taxon>
        <taxon>Coleofasciculales</taxon>
        <taxon>Coleofasciculaceae</taxon>
        <taxon>Moorena</taxon>
    </lineage>
</organism>
<comment type="subcellular location">
    <subcellularLocation>
        <location evidence="9">Cytoplasm</location>
    </subcellularLocation>
</comment>
<dbReference type="InterPro" id="IPR027417">
    <property type="entry name" value="P-loop_NTPase"/>
</dbReference>
<evidence type="ECO:0000256" key="8">
    <source>
        <dbReference type="ARBA" id="ARBA00047386"/>
    </source>
</evidence>
<keyword evidence="2 9" id="KW-0436">Ligase</keyword>
<evidence type="ECO:0000256" key="9">
    <source>
        <dbReference type="HAMAP-Rule" id="MF_00336"/>
    </source>
</evidence>
<dbReference type="UniPathway" id="UPA00078">
    <property type="reaction ID" value="UER00161"/>
</dbReference>
<feature type="binding site" evidence="9">
    <location>
        <begin position="108"/>
        <end position="111"/>
    </location>
    <ligand>
        <name>ATP</name>
        <dbReference type="ChEBI" id="CHEBI:30616"/>
    </ligand>
</feature>
<dbReference type="SUPFAM" id="SSF52540">
    <property type="entry name" value="P-loop containing nucleoside triphosphate hydrolases"/>
    <property type="match status" value="1"/>
</dbReference>
<comment type="caution">
    <text evidence="9">Lacks conserved residue(s) required for the propagation of feature annotation.</text>
</comment>
<comment type="catalytic activity">
    <reaction evidence="9">
        <text>(7R,8S)-7,8-diammoniononanoate + CO2 + ATP = (4R,5S)-dethiobiotin + ADP + phosphate + 3 H(+)</text>
        <dbReference type="Rhea" id="RHEA:15805"/>
        <dbReference type="ChEBI" id="CHEBI:15378"/>
        <dbReference type="ChEBI" id="CHEBI:16526"/>
        <dbReference type="ChEBI" id="CHEBI:30616"/>
        <dbReference type="ChEBI" id="CHEBI:43474"/>
        <dbReference type="ChEBI" id="CHEBI:149469"/>
        <dbReference type="ChEBI" id="CHEBI:149473"/>
        <dbReference type="ChEBI" id="CHEBI:456216"/>
        <dbReference type="EC" id="6.3.3.3"/>
    </reaction>
</comment>
<dbReference type="PIRSF" id="PIRSF006755">
    <property type="entry name" value="DTB_synth"/>
    <property type="match status" value="1"/>
</dbReference>
<evidence type="ECO:0000256" key="5">
    <source>
        <dbReference type="ARBA" id="ARBA00022756"/>
    </source>
</evidence>
<dbReference type="GO" id="GO:0004141">
    <property type="term" value="F:dethiobiotin synthase activity"/>
    <property type="evidence" value="ECO:0007669"/>
    <property type="project" value="UniProtKB-UniRule"/>
</dbReference>
<feature type="binding site" evidence="9">
    <location>
        <position position="16"/>
    </location>
    <ligand>
        <name>Mg(2+)</name>
        <dbReference type="ChEBI" id="CHEBI:18420"/>
    </ligand>
</feature>
<dbReference type="GO" id="GO:0009102">
    <property type="term" value="P:biotin biosynthetic process"/>
    <property type="evidence" value="ECO:0007669"/>
    <property type="project" value="UniProtKB-UniRule"/>
</dbReference>
<feature type="active site" evidence="9">
    <location>
        <position position="39"/>
    </location>
</feature>
<reference evidence="11" key="1">
    <citation type="submission" date="2016-10" db="EMBL/GenBank/DDBJ databases">
        <title>Comparative genomics uncovers the prolific and rare metabolic potential of the cyanobacterial genus Moorea.</title>
        <authorList>
            <person name="Leao T."/>
            <person name="Castelao G."/>
            <person name="Korobeynikov A."/>
            <person name="Monroe E.A."/>
            <person name="Podell S."/>
            <person name="Glukhov E."/>
            <person name="Allen E."/>
            <person name="Gerwick W.H."/>
            <person name="Gerwick L."/>
        </authorList>
    </citation>
    <scope>NUCLEOTIDE SEQUENCE [LARGE SCALE GENOMIC DNA]</scope>
    <source>
        <strain evidence="11">PAL-8-15-08-1</strain>
    </source>
</reference>
<dbReference type="RefSeq" id="WP_070395907.1">
    <property type="nucleotide sequence ID" value="NZ_CP017599.1"/>
</dbReference>
<feature type="binding site" evidence="9">
    <location>
        <begin position="168"/>
        <end position="169"/>
    </location>
    <ligand>
        <name>ATP</name>
        <dbReference type="ChEBI" id="CHEBI:30616"/>
    </ligand>
</feature>
<accession>A0A1D8U142</accession>
<keyword evidence="7 9" id="KW-0460">Magnesium</keyword>
<comment type="subunit">
    <text evidence="9">Homodimer.</text>
</comment>
<dbReference type="InterPro" id="IPR004472">
    <property type="entry name" value="DTB_synth_BioD"/>
</dbReference>
<keyword evidence="5 9" id="KW-0093">Biotin biosynthesis</keyword>
<feature type="binding site" evidence="9">
    <location>
        <position position="43"/>
    </location>
    <ligand>
        <name>substrate</name>
    </ligand>
</feature>
<name>A0A1D8U142_9CYAN</name>
<dbReference type="Pfam" id="PF13500">
    <property type="entry name" value="AAA_26"/>
    <property type="match status" value="1"/>
</dbReference>
<dbReference type="GO" id="GO:0005524">
    <property type="term" value="F:ATP binding"/>
    <property type="evidence" value="ECO:0007669"/>
    <property type="project" value="UniProtKB-UniRule"/>
</dbReference>
<dbReference type="NCBIfam" id="TIGR00347">
    <property type="entry name" value="bioD"/>
    <property type="match status" value="1"/>
</dbReference>
<evidence type="ECO:0000256" key="3">
    <source>
        <dbReference type="ARBA" id="ARBA00022723"/>
    </source>
</evidence>
<feature type="binding site" evidence="9">
    <location>
        <position position="108"/>
    </location>
    <ligand>
        <name>Mg(2+)</name>
        <dbReference type="ChEBI" id="CHEBI:18420"/>
    </ligand>
</feature>
<evidence type="ECO:0000313" key="10">
    <source>
        <dbReference type="EMBL" id="AOX03533.1"/>
    </source>
</evidence>
<feature type="binding site" evidence="9">
    <location>
        <begin position="200"/>
        <end position="202"/>
    </location>
    <ligand>
        <name>ATP</name>
        <dbReference type="ChEBI" id="CHEBI:30616"/>
    </ligand>
</feature>
<comment type="function">
    <text evidence="9">Catalyzes a mechanistically unusual reaction, the ATP-dependent insertion of CO2 between the N7 and N8 nitrogen atoms of 7,8-diaminopelargonic acid (DAPA, also called 7,8-diammoniononanoate) to form a ureido ring.</text>
</comment>
<feature type="binding site" evidence="9">
    <location>
        <begin position="12"/>
        <end position="17"/>
    </location>
    <ligand>
        <name>ATP</name>
        <dbReference type="ChEBI" id="CHEBI:30616"/>
    </ligand>
</feature>
<evidence type="ECO:0000256" key="6">
    <source>
        <dbReference type="ARBA" id="ARBA00022840"/>
    </source>
</evidence>
<comment type="catalytic activity">
    <reaction evidence="8">
        <text>(7R,8S)-8-amino-7-(carboxyamino)nonanoate + ATP = (4R,5S)-dethiobiotin + ADP + phosphate + H(+)</text>
        <dbReference type="Rhea" id="RHEA:63684"/>
        <dbReference type="ChEBI" id="CHEBI:15378"/>
        <dbReference type="ChEBI" id="CHEBI:30616"/>
        <dbReference type="ChEBI" id="CHEBI:43474"/>
        <dbReference type="ChEBI" id="CHEBI:149470"/>
        <dbReference type="ChEBI" id="CHEBI:149473"/>
        <dbReference type="ChEBI" id="CHEBI:456216"/>
    </reaction>
</comment>
<dbReference type="EMBL" id="CP017599">
    <property type="protein sequence ID" value="AOX03533.1"/>
    <property type="molecule type" value="Genomic_DNA"/>
</dbReference>
<comment type="cofactor">
    <cofactor evidence="9">
        <name>Mg(2+)</name>
        <dbReference type="ChEBI" id="CHEBI:18420"/>
    </cofactor>
</comment>